<organism evidence="1 2">
    <name type="scientific">Cymbomonas tetramitiformis</name>
    <dbReference type="NCBI Taxonomy" id="36881"/>
    <lineage>
        <taxon>Eukaryota</taxon>
        <taxon>Viridiplantae</taxon>
        <taxon>Chlorophyta</taxon>
        <taxon>Pyramimonadophyceae</taxon>
        <taxon>Pyramimonadales</taxon>
        <taxon>Pyramimonadaceae</taxon>
        <taxon>Cymbomonas</taxon>
    </lineage>
</organism>
<gene>
    <name evidence="1" type="ORF">CYMTET_30604</name>
</gene>
<evidence type="ECO:0000313" key="1">
    <source>
        <dbReference type="EMBL" id="KAK3260428.1"/>
    </source>
</evidence>
<proteinExistence type="predicted"/>
<keyword evidence="2" id="KW-1185">Reference proteome</keyword>
<dbReference type="Proteomes" id="UP001190700">
    <property type="component" value="Unassembled WGS sequence"/>
</dbReference>
<reference evidence="1 2" key="1">
    <citation type="journal article" date="2015" name="Genome Biol. Evol.">
        <title>Comparative Genomics of a Bacterivorous Green Alga Reveals Evolutionary Causalities and Consequences of Phago-Mixotrophic Mode of Nutrition.</title>
        <authorList>
            <person name="Burns J.A."/>
            <person name="Paasch A."/>
            <person name="Narechania A."/>
            <person name="Kim E."/>
        </authorList>
    </citation>
    <scope>NUCLEOTIDE SEQUENCE [LARGE SCALE GENOMIC DNA]</scope>
    <source>
        <strain evidence="1 2">PLY_AMNH</strain>
    </source>
</reference>
<dbReference type="AlphaFoldDB" id="A0AAE0FIY9"/>
<evidence type="ECO:0000313" key="2">
    <source>
        <dbReference type="Proteomes" id="UP001190700"/>
    </source>
</evidence>
<protein>
    <submittedName>
        <fullName evidence="1">Uncharacterized protein</fullName>
    </submittedName>
</protein>
<sequence>MLRWLRETPASDVYELVLGRDRYEVELPCSDACSAPLKAFIHANQTHAALVAAETDSAACARYAVCCSTLDAILTQQHGPAGSLWGVCVPALNPAYVRACGNLARVRCTVNAWRCGPRAVYVALCDLCECMSAGNACGVAMQAVAMQREVIPRMTDAAWELCMDMAAYATAVNLIGVTACAVHMASSIAPDCDSELKPWMNRWKRACTVLQRAEPTHADLDASASDHALMTRAALGVSEVTIACTNRCLARLHDALTSEVPVMRDR</sequence>
<name>A0AAE0FIY9_9CHLO</name>
<comment type="caution">
    <text evidence="1">The sequence shown here is derived from an EMBL/GenBank/DDBJ whole genome shotgun (WGS) entry which is preliminary data.</text>
</comment>
<accession>A0AAE0FIY9</accession>
<dbReference type="EMBL" id="LGRX02017720">
    <property type="protein sequence ID" value="KAK3260428.1"/>
    <property type="molecule type" value="Genomic_DNA"/>
</dbReference>